<dbReference type="Pfam" id="PF01554">
    <property type="entry name" value="MatE"/>
    <property type="match status" value="1"/>
</dbReference>
<proteinExistence type="inferred from homology"/>
<dbReference type="GO" id="GO:0016020">
    <property type="term" value="C:membrane"/>
    <property type="evidence" value="ECO:0007669"/>
    <property type="project" value="InterPro"/>
</dbReference>
<feature type="transmembrane region" description="Helical" evidence="2">
    <location>
        <begin position="40"/>
        <end position="63"/>
    </location>
</feature>
<comment type="similarity">
    <text evidence="1">Belongs to the multi antimicrobial extrusion (MATE) (TC 2.A.66.1) family.</text>
</comment>
<accession>A0A9D5C1L9</accession>
<gene>
    <name evidence="3" type="ORF">J5N97_025903</name>
</gene>
<dbReference type="OrthoDB" id="2126698at2759"/>
<protein>
    <submittedName>
        <fullName evidence="3">Uncharacterized protein</fullName>
    </submittedName>
</protein>
<organism evidence="3 4">
    <name type="scientific">Dioscorea zingiberensis</name>
    <dbReference type="NCBI Taxonomy" id="325984"/>
    <lineage>
        <taxon>Eukaryota</taxon>
        <taxon>Viridiplantae</taxon>
        <taxon>Streptophyta</taxon>
        <taxon>Embryophyta</taxon>
        <taxon>Tracheophyta</taxon>
        <taxon>Spermatophyta</taxon>
        <taxon>Magnoliopsida</taxon>
        <taxon>Liliopsida</taxon>
        <taxon>Dioscoreales</taxon>
        <taxon>Dioscoreaceae</taxon>
        <taxon>Dioscorea</taxon>
    </lineage>
</organism>
<evidence type="ECO:0000256" key="2">
    <source>
        <dbReference type="SAM" id="Phobius"/>
    </source>
</evidence>
<name>A0A9D5C1L9_9LILI</name>
<reference evidence="3" key="2">
    <citation type="journal article" date="2022" name="Hortic Res">
        <title>The genome of Dioscorea zingiberensis sheds light on the biosynthesis, origin and evolution of the medicinally important diosgenin saponins.</title>
        <authorList>
            <person name="Li Y."/>
            <person name="Tan C."/>
            <person name="Li Z."/>
            <person name="Guo J."/>
            <person name="Li S."/>
            <person name="Chen X."/>
            <person name="Wang C."/>
            <person name="Dai X."/>
            <person name="Yang H."/>
            <person name="Song W."/>
            <person name="Hou L."/>
            <person name="Xu J."/>
            <person name="Tong Z."/>
            <person name="Xu A."/>
            <person name="Yuan X."/>
            <person name="Wang W."/>
            <person name="Yang Q."/>
            <person name="Chen L."/>
            <person name="Sun Z."/>
            <person name="Wang K."/>
            <person name="Pan B."/>
            <person name="Chen J."/>
            <person name="Bao Y."/>
            <person name="Liu F."/>
            <person name="Qi X."/>
            <person name="Gang D.R."/>
            <person name="Wen J."/>
            <person name="Li J."/>
        </authorList>
    </citation>
    <scope>NUCLEOTIDE SEQUENCE</scope>
    <source>
        <strain evidence="3">Dzin_1.0</strain>
    </source>
</reference>
<sequence>MGVLIQTTALVYVFPSSLGSGASARVGNELGANRPGRAKSAAGVAVALAGLLGFIAMGFAAGVRQRWGRMFTQDGEIVRLTAAALPIVGLCEVGNCPQTVGCGVLRGSARPAHAARINLGAFYLVGMPVAGFMIYIVGTTDWEAQARRAQLLTYGASSELLDQKHDQLEVMEEGKGSFVSDNKESDQEISFQPLIANKILEIER</sequence>
<keyword evidence="2" id="KW-0472">Membrane</keyword>
<evidence type="ECO:0000313" key="3">
    <source>
        <dbReference type="EMBL" id="KAJ0964765.1"/>
    </source>
</evidence>
<dbReference type="AlphaFoldDB" id="A0A9D5C1L9"/>
<comment type="caution">
    <text evidence="3">The sequence shown here is derived from an EMBL/GenBank/DDBJ whole genome shotgun (WGS) entry which is preliminary data.</text>
</comment>
<dbReference type="PANTHER" id="PTHR11206">
    <property type="entry name" value="MULTIDRUG RESISTANCE PROTEIN"/>
    <property type="match status" value="1"/>
</dbReference>
<dbReference type="InterPro" id="IPR002528">
    <property type="entry name" value="MATE_fam"/>
</dbReference>
<evidence type="ECO:0000313" key="4">
    <source>
        <dbReference type="Proteomes" id="UP001085076"/>
    </source>
</evidence>
<evidence type="ECO:0000256" key="1">
    <source>
        <dbReference type="ARBA" id="ARBA00010199"/>
    </source>
</evidence>
<dbReference type="Proteomes" id="UP001085076">
    <property type="component" value="Miscellaneous, Linkage group lg08"/>
</dbReference>
<keyword evidence="2" id="KW-0812">Transmembrane</keyword>
<keyword evidence="2" id="KW-1133">Transmembrane helix</keyword>
<dbReference type="EMBL" id="JAGGNH010000008">
    <property type="protein sequence ID" value="KAJ0964765.1"/>
    <property type="molecule type" value="Genomic_DNA"/>
</dbReference>
<keyword evidence="4" id="KW-1185">Reference proteome</keyword>
<reference evidence="3" key="1">
    <citation type="submission" date="2021-03" db="EMBL/GenBank/DDBJ databases">
        <authorList>
            <person name="Li Z."/>
            <person name="Yang C."/>
        </authorList>
    </citation>
    <scope>NUCLEOTIDE SEQUENCE</scope>
    <source>
        <strain evidence="3">Dzin_1.0</strain>
        <tissue evidence="3">Leaf</tissue>
    </source>
</reference>
<dbReference type="GO" id="GO:0015297">
    <property type="term" value="F:antiporter activity"/>
    <property type="evidence" value="ECO:0007669"/>
    <property type="project" value="InterPro"/>
</dbReference>
<feature type="transmembrane region" description="Helical" evidence="2">
    <location>
        <begin position="120"/>
        <end position="138"/>
    </location>
</feature>
<dbReference type="GO" id="GO:0042910">
    <property type="term" value="F:xenobiotic transmembrane transporter activity"/>
    <property type="evidence" value="ECO:0007669"/>
    <property type="project" value="InterPro"/>
</dbReference>